<dbReference type="Pfam" id="PF04438">
    <property type="entry name" value="zf-HIT"/>
    <property type="match status" value="1"/>
</dbReference>
<evidence type="ECO:0000256" key="3">
    <source>
        <dbReference type="ARBA" id="ARBA00021568"/>
    </source>
</evidence>
<dbReference type="PANTHER" id="PTHR13483">
    <property type="entry name" value="BOX C_D SNORNA PROTEIN 1-RELATED"/>
    <property type="match status" value="1"/>
</dbReference>
<dbReference type="CDD" id="cd23024">
    <property type="entry name" value="zf-HIT_ZNHIT2-3"/>
    <property type="match status" value="1"/>
</dbReference>
<dbReference type="AlphaFoldDB" id="A0A2T7PHQ3"/>
<keyword evidence="8" id="KW-0862">Zinc</keyword>
<feature type="domain" description="HIT-type" evidence="12">
    <location>
        <begin position="4"/>
        <end position="37"/>
    </location>
</feature>
<dbReference type="Pfam" id="PF21373">
    <property type="entry name" value="ZNHIT3_C"/>
    <property type="match status" value="1"/>
</dbReference>
<dbReference type="InterPro" id="IPR007529">
    <property type="entry name" value="Znf_HIT"/>
</dbReference>
<keyword evidence="5" id="KW-0597">Phosphoprotein</keyword>
<dbReference type="PANTHER" id="PTHR13483:SF11">
    <property type="entry name" value="ZINC FINGER HIT DOMAIN-CONTAINING PROTEIN 3"/>
    <property type="match status" value="1"/>
</dbReference>
<evidence type="ECO:0000256" key="8">
    <source>
        <dbReference type="ARBA" id="ARBA00022833"/>
    </source>
</evidence>
<evidence type="ECO:0000259" key="12">
    <source>
        <dbReference type="PROSITE" id="PS51083"/>
    </source>
</evidence>
<evidence type="ECO:0000256" key="11">
    <source>
        <dbReference type="PROSITE-ProRule" id="PRU00453"/>
    </source>
</evidence>
<evidence type="ECO:0000313" key="14">
    <source>
        <dbReference type="Proteomes" id="UP000245119"/>
    </source>
</evidence>
<dbReference type="Gene3D" id="3.30.60.190">
    <property type="match status" value="1"/>
</dbReference>
<dbReference type="GO" id="GO:0005737">
    <property type="term" value="C:cytoplasm"/>
    <property type="evidence" value="ECO:0007669"/>
    <property type="project" value="UniProtKB-SubCell"/>
</dbReference>
<evidence type="ECO:0000256" key="4">
    <source>
        <dbReference type="ARBA" id="ARBA00022490"/>
    </source>
</evidence>
<name>A0A2T7PHQ3_POMCA</name>
<sequence>MAACMICHAASAKYKCPRCFERYCSVACCKSHKEKECIPQVHTENIDDKKPLKTCTGGETNLSWSFMEETEDRVPQEKLQNLCKSENLKGMLHNQHLRAMMENLVNSIDPMADMEDAMQEPIFVELADECLRIVEGDKEPDMASVSK</sequence>
<dbReference type="InterPro" id="IPR048371">
    <property type="entry name" value="ZNHIT3_C"/>
</dbReference>
<evidence type="ECO:0000256" key="7">
    <source>
        <dbReference type="ARBA" id="ARBA00022771"/>
    </source>
</evidence>
<evidence type="ECO:0000256" key="6">
    <source>
        <dbReference type="ARBA" id="ARBA00022723"/>
    </source>
</evidence>
<dbReference type="PROSITE" id="PS51083">
    <property type="entry name" value="ZF_HIT"/>
    <property type="match status" value="1"/>
</dbReference>
<dbReference type="InterPro" id="IPR051639">
    <property type="entry name" value="BCD1"/>
</dbReference>
<dbReference type="OMA" id="CNEAQSK"/>
<dbReference type="EMBL" id="PZQS01000004">
    <property type="protein sequence ID" value="PVD32953.1"/>
    <property type="molecule type" value="Genomic_DNA"/>
</dbReference>
<dbReference type="SUPFAM" id="SSF144232">
    <property type="entry name" value="HIT/MYND zinc finger-like"/>
    <property type="match status" value="1"/>
</dbReference>
<accession>A0A2T7PHQ3</accession>
<reference evidence="13 14" key="1">
    <citation type="submission" date="2018-04" db="EMBL/GenBank/DDBJ databases">
        <title>The genome of golden apple snail Pomacea canaliculata provides insight into stress tolerance and invasive adaptation.</title>
        <authorList>
            <person name="Liu C."/>
            <person name="Liu B."/>
            <person name="Ren Y."/>
            <person name="Zhang Y."/>
            <person name="Wang H."/>
            <person name="Li S."/>
            <person name="Jiang F."/>
            <person name="Yin L."/>
            <person name="Zhang G."/>
            <person name="Qian W."/>
            <person name="Fan W."/>
        </authorList>
    </citation>
    <scope>NUCLEOTIDE SEQUENCE [LARGE SCALE GENOMIC DNA]</scope>
    <source>
        <strain evidence="13">SZHN2017</strain>
        <tissue evidence="13">Muscle</tissue>
    </source>
</reference>
<evidence type="ECO:0000256" key="1">
    <source>
        <dbReference type="ARBA" id="ARBA00004123"/>
    </source>
</evidence>
<comment type="caution">
    <text evidence="13">The sequence shown here is derived from an EMBL/GenBank/DDBJ whole genome shotgun (WGS) entry which is preliminary data.</text>
</comment>
<dbReference type="GO" id="GO:0008270">
    <property type="term" value="F:zinc ion binding"/>
    <property type="evidence" value="ECO:0007669"/>
    <property type="project" value="UniProtKB-UniRule"/>
</dbReference>
<keyword evidence="14" id="KW-1185">Reference proteome</keyword>
<dbReference type="Proteomes" id="UP000245119">
    <property type="component" value="Linkage Group LG4"/>
</dbReference>
<keyword evidence="9" id="KW-0539">Nucleus</keyword>
<organism evidence="13 14">
    <name type="scientific">Pomacea canaliculata</name>
    <name type="common">Golden apple snail</name>
    <dbReference type="NCBI Taxonomy" id="400727"/>
    <lineage>
        <taxon>Eukaryota</taxon>
        <taxon>Metazoa</taxon>
        <taxon>Spiralia</taxon>
        <taxon>Lophotrochozoa</taxon>
        <taxon>Mollusca</taxon>
        <taxon>Gastropoda</taxon>
        <taxon>Caenogastropoda</taxon>
        <taxon>Architaenioglossa</taxon>
        <taxon>Ampullarioidea</taxon>
        <taxon>Ampullariidae</taxon>
        <taxon>Pomacea</taxon>
    </lineage>
</organism>
<dbReference type="GO" id="GO:0070761">
    <property type="term" value="C:pre-snoRNP complex"/>
    <property type="evidence" value="ECO:0007669"/>
    <property type="project" value="TreeGrafter"/>
</dbReference>
<dbReference type="GO" id="GO:0000463">
    <property type="term" value="P:maturation of LSU-rRNA from tricistronic rRNA transcript (SSU-rRNA, 5.8S rRNA, LSU-rRNA)"/>
    <property type="evidence" value="ECO:0007669"/>
    <property type="project" value="TreeGrafter"/>
</dbReference>
<keyword evidence="7 11" id="KW-0863">Zinc-finger</keyword>
<protein>
    <recommendedName>
        <fullName evidence="3">Zinc finger HIT domain-containing protein 3</fullName>
    </recommendedName>
</protein>
<comment type="subcellular location">
    <subcellularLocation>
        <location evidence="2">Cytoplasm</location>
    </subcellularLocation>
    <subcellularLocation>
        <location evidence="1">Nucleus</location>
    </subcellularLocation>
</comment>
<keyword evidence="6" id="KW-0479">Metal-binding</keyword>
<dbReference type="GO" id="GO:0005634">
    <property type="term" value="C:nucleus"/>
    <property type="evidence" value="ECO:0007669"/>
    <property type="project" value="UniProtKB-SubCell"/>
</dbReference>
<comment type="subunit">
    <text evidence="10">Thyroid receptor interacting proteins (TRIPs) specifically interact with the ligand binding domain of the thyroid receptor (TR). Requires the presence of thyroid hormone for its interaction. Interacts with NUFIP1. Interacts (via HIT-type zinc finger) with the RUVBL1/RUVBL2 complex in the presence of ADP.</text>
</comment>
<proteinExistence type="predicted"/>
<dbReference type="OrthoDB" id="18412at2759"/>
<evidence type="ECO:0000256" key="2">
    <source>
        <dbReference type="ARBA" id="ARBA00004496"/>
    </source>
</evidence>
<dbReference type="STRING" id="400727.A0A2T7PHQ3"/>
<keyword evidence="4" id="KW-0963">Cytoplasm</keyword>
<dbReference type="GO" id="GO:0048254">
    <property type="term" value="P:snoRNA localization"/>
    <property type="evidence" value="ECO:0007669"/>
    <property type="project" value="TreeGrafter"/>
</dbReference>
<evidence type="ECO:0000256" key="5">
    <source>
        <dbReference type="ARBA" id="ARBA00022553"/>
    </source>
</evidence>
<evidence type="ECO:0000256" key="9">
    <source>
        <dbReference type="ARBA" id="ARBA00023242"/>
    </source>
</evidence>
<dbReference type="GO" id="GO:0000492">
    <property type="term" value="P:box C/D snoRNP assembly"/>
    <property type="evidence" value="ECO:0007669"/>
    <property type="project" value="TreeGrafter"/>
</dbReference>
<evidence type="ECO:0000313" key="13">
    <source>
        <dbReference type="EMBL" id="PVD32953.1"/>
    </source>
</evidence>
<evidence type="ECO:0000256" key="10">
    <source>
        <dbReference type="ARBA" id="ARBA00046946"/>
    </source>
</evidence>
<gene>
    <name evidence="13" type="ORF">C0Q70_08400</name>
</gene>